<organism evidence="4 5">
    <name type="scientific">Tetraparma gracilis</name>
    <dbReference type="NCBI Taxonomy" id="2962635"/>
    <lineage>
        <taxon>Eukaryota</taxon>
        <taxon>Sar</taxon>
        <taxon>Stramenopiles</taxon>
        <taxon>Ochrophyta</taxon>
        <taxon>Bolidophyceae</taxon>
        <taxon>Parmales</taxon>
        <taxon>Triparmaceae</taxon>
        <taxon>Tetraparma</taxon>
    </lineage>
</organism>
<name>A0ABQ6MY09_9STRA</name>
<dbReference type="EMBL" id="BRYB01001863">
    <property type="protein sequence ID" value="GMI35189.1"/>
    <property type="molecule type" value="Genomic_DNA"/>
</dbReference>
<evidence type="ECO:0000256" key="2">
    <source>
        <dbReference type="SAM" id="Phobius"/>
    </source>
</evidence>
<evidence type="ECO:0000256" key="1">
    <source>
        <dbReference type="SAM" id="MobiDB-lite"/>
    </source>
</evidence>
<reference evidence="4 5" key="1">
    <citation type="journal article" date="2023" name="Commun. Biol.">
        <title>Genome analysis of Parmales, the sister group of diatoms, reveals the evolutionary specialization of diatoms from phago-mixotrophs to photoautotrophs.</title>
        <authorList>
            <person name="Ban H."/>
            <person name="Sato S."/>
            <person name="Yoshikawa S."/>
            <person name="Yamada K."/>
            <person name="Nakamura Y."/>
            <person name="Ichinomiya M."/>
            <person name="Sato N."/>
            <person name="Blanc-Mathieu R."/>
            <person name="Endo H."/>
            <person name="Kuwata A."/>
            <person name="Ogata H."/>
        </authorList>
    </citation>
    <scope>NUCLEOTIDE SEQUENCE [LARGE SCALE GENOMIC DNA]</scope>
</reference>
<feature type="signal peptide" evidence="3">
    <location>
        <begin position="1"/>
        <end position="20"/>
    </location>
</feature>
<keyword evidence="2" id="KW-0472">Membrane</keyword>
<comment type="caution">
    <text evidence="4">The sequence shown here is derived from an EMBL/GenBank/DDBJ whole genome shotgun (WGS) entry which is preliminary data.</text>
</comment>
<accession>A0ABQ6MY09</accession>
<evidence type="ECO:0000313" key="4">
    <source>
        <dbReference type="EMBL" id="GMI35189.1"/>
    </source>
</evidence>
<keyword evidence="2" id="KW-0812">Transmembrane</keyword>
<evidence type="ECO:0000256" key="3">
    <source>
        <dbReference type="SAM" id="SignalP"/>
    </source>
</evidence>
<gene>
    <name evidence="4" type="ORF">TeGR_g13235</name>
</gene>
<keyword evidence="3" id="KW-0732">Signal</keyword>
<protein>
    <submittedName>
        <fullName evidence="4">Uncharacterized protein</fullName>
    </submittedName>
</protein>
<feature type="chain" id="PRO_5046339320" evidence="3">
    <location>
        <begin position="21"/>
        <end position="123"/>
    </location>
</feature>
<feature type="transmembrane region" description="Helical" evidence="2">
    <location>
        <begin position="44"/>
        <end position="73"/>
    </location>
</feature>
<evidence type="ECO:0000313" key="5">
    <source>
        <dbReference type="Proteomes" id="UP001165060"/>
    </source>
</evidence>
<dbReference type="Proteomes" id="UP001165060">
    <property type="component" value="Unassembled WGS sequence"/>
</dbReference>
<keyword evidence="5" id="KW-1185">Reference proteome</keyword>
<proteinExistence type="predicted"/>
<feature type="region of interest" description="Disordered" evidence="1">
    <location>
        <begin position="92"/>
        <end position="123"/>
    </location>
</feature>
<sequence>MHVFLVSLLMVAGKMFPVCCYKNEVTLKTRLALSLGMCPRGEVGAGVIVISIAFGICGQCITIAVMCLALNLIMSSGFIMAVKHLAMGEDGEEDEDGIKWGERKTSGSGSSAGSRVEAGDNIL</sequence>
<keyword evidence="2" id="KW-1133">Transmembrane helix</keyword>